<evidence type="ECO:0000313" key="2">
    <source>
        <dbReference type="EMBL" id="BBA43030.1"/>
    </source>
</evidence>
<name>A0A250LEL8_9BURK</name>
<proteinExistence type="predicted"/>
<dbReference type="EMBL" id="AP018358">
    <property type="protein sequence ID" value="BBA43030.1"/>
    <property type="molecule type" value="Genomic_DNA"/>
</dbReference>
<evidence type="ECO:0000256" key="1">
    <source>
        <dbReference type="SAM" id="MobiDB-lite"/>
    </source>
</evidence>
<gene>
    <name evidence="2" type="ORF">BCCH1_55270</name>
</gene>
<protein>
    <submittedName>
        <fullName evidence="2">Uncharacterized protein</fullName>
    </submittedName>
</protein>
<accession>A0A250LEL8</accession>
<feature type="compositionally biased region" description="Basic and acidic residues" evidence="1">
    <location>
        <begin position="1"/>
        <end position="11"/>
    </location>
</feature>
<organism evidence="2">
    <name type="scientific">Burkholderia contaminans</name>
    <dbReference type="NCBI Taxonomy" id="488447"/>
    <lineage>
        <taxon>Bacteria</taxon>
        <taxon>Pseudomonadati</taxon>
        <taxon>Pseudomonadota</taxon>
        <taxon>Betaproteobacteria</taxon>
        <taxon>Burkholderiales</taxon>
        <taxon>Burkholderiaceae</taxon>
        <taxon>Burkholderia</taxon>
        <taxon>Burkholderia cepacia complex</taxon>
    </lineage>
</organism>
<sequence length="77" mass="8081">MERAVKREAGRGRQTLANLRCPRNGKRPRLVTQAGSGAFRVQVLHAGAGHCASSRGKASRTAASPDTGRDGEPARAS</sequence>
<feature type="region of interest" description="Disordered" evidence="1">
    <location>
        <begin position="1"/>
        <end position="29"/>
    </location>
</feature>
<reference evidence="2" key="2">
    <citation type="journal article" date="2017" name="Genome Announc.">
        <title>High-Quality Draft Genome Sequence of Burkholderia contaminans CH-1, a Gram-Negative Bacterium That Metabolizes 2-Azahypoxanthine, a Plant Growth-Regulating Compound.</title>
        <authorList>
            <person name="Choi J.-H."/>
            <person name="Sugiura H."/>
            <person name="Moriuchi R."/>
            <person name="Kawagishi H."/>
            <person name="Dohra H."/>
        </authorList>
    </citation>
    <scope>NUCLEOTIDE SEQUENCE</scope>
    <source>
        <strain evidence="2">CH-1</strain>
    </source>
</reference>
<feature type="region of interest" description="Disordered" evidence="1">
    <location>
        <begin position="49"/>
        <end position="77"/>
    </location>
</feature>
<feature type="compositionally biased region" description="Basic and acidic residues" evidence="1">
    <location>
        <begin position="67"/>
        <end position="77"/>
    </location>
</feature>
<reference evidence="2" key="1">
    <citation type="journal article" date="2016" name="Biosci. Biotechnol. Biochem.">
        <title>Bioconversion of AHX to AOH by resting cells of Burkholderia contaminans CH-1.</title>
        <authorList>
            <person name="Choi J.H."/>
            <person name="Kikuchi A."/>
            <person name="Pumkaeo P."/>
            <person name="Hirai H."/>
            <person name="Tokuyama S."/>
            <person name="Kawagishi H."/>
        </authorList>
    </citation>
    <scope>NUCLEOTIDE SEQUENCE</scope>
    <source>
        <strain evidence="2">CH-1</strain>
    </source>
</reference>
<dbReference type="AlphaFoldDB" id="A0A250LEL8"/>